<evidence type="ECO:0000313" key="2">
    <source>
        <dbReference type="Proteomes" id="UP001236585"/>
    </source>
</evidence>
<protein>
    <submittedName>
        <fullName evidence="1">Uncharacterized protein</fullName>
    </submittedName>
</protein>
<dbReference type="RefSeq" id="WP_285188161.1">
    <property type="nucleotide sequence ID" value="NZ_CP126981.1"/>
</dbReference>
<dbReference type="EMBL" id="CP126981">
    <property type="protein sequence ID" value="WIM88122.1"/>
    <property type="molecule type" value="Genomic_DNA"/>
</dbReference>
<proteinExistence type="predicted"/>
<evidence type="ECO:0000313" key="1">
    <source>
        <dbReference type="EMBL" id="WIM88122.1"/>
    </source>
</evidence>
<name>A0ABY8VZG3_9MYCO</name>
<sequence>MSVLGAGRIGVIGSLAAGAVWGVALLGSPAAYADDLATLPLLPINPHDISFNLGTPLAPPLAEGATQTPQEEVNIPSGHEITYNDTYTLAGGSYETHSVSDIYFDPEQFYEQDSQVVTASDGIAPPVGTEWETSYAFLPSWGFSFELYENTSLTTPDGTVDVFTPTFVEIPSSLEYSNEFYNGPAGIFDDLVSPDGTTVIPLIDLPADPSAAAAAADFATLWSELTTTI</sequence>
<organism evidence="1 2">
    <name type="scientific">Candidatus Mycobacterium wuenschmannii</name>
    <dbReference type="NCBI Taxonomy" id="3027808"/>
    <lineage>
        <taxon>Bacteria</taxon>
        <taxon>Bacillati</taxon>
        <taxon>Actinomycetota</taxon>
        <taxon>Actinomycetes</taxon>
        <taxon>Mycobacteriales</taxon>
        <taxon>Mycobacteriaceae</taxon>
        <taxon>Mycobacterium</taxon>
    </lineage>
</organism>
<accession>A0ABY8VZG3</accession>
<gene>
    <name evidence="1" type="ORF">PT015_00930</name>
</gene>
<keyword evidence="2" id="KW-1185">Reference proteome</keyword>
<dbReference type="Proteomes" id="UP001236585">
    <property type="component" value="Chromosome"/>
</dbReference>
<reference evidence="1 2" key="1">
    <citation type="journal article" date="2023" name="Microbiol. Resour. Announc.">
        <title>Complete Genome Sequence of Mycobacterium wuenschmanii, a novel Nontuberculous Mycobacterium Isolated from a captive population of Amazon Milk Frogs.</title>
        <authorList>
            <person name="Hicks J."/>
            <person name="Zeineldin M."/>
            <person name="Ward H."/>
            <person name="Wuenschmann A."/>
            <person name="Camp P."/>
            <person name="Farrell D."/>
            <person name="Lehman K."/>
            <person name="Thacker T."/>
            <person name="Cuthbert E."/>
        </authorList>
    </citation>
    <scope>NUCLEOTIDE SEQUENCE [LARGE SCALE GENOMIC DNA]</scope>
    <source>
        <strain evidence="1 2">Wuenschmanii</strain>
    </source>
</reference>